<dbReference type="InterPro" id="IPR020084">
    <property type="entry name" value="NUDIX_hydrolase_CS"/>
</dbReference>
<keyword evidence="5" id="KW-1185">Reference proteome</keyword>
<feature type="domain" description="Nudix hydrolase" evidence="3">
    <location>
        <begin position="73"/>
        <end position="209"/>
    </location>
</feature>
<evidence type="ECO:0000259" key="3">
    <source>
        <dbReference type="PROSITE" id="PS51462"/>
    </source>
</evidence>
<dbReference type="PROSITE" id="PS51462">
    <property type="entry name" value="NUDIX"/>
    <property type="match status" value="1"/>
</dbReference>
<comment type="similarity">
    <text evidence="2">Belongs to the Nudix hydrolase family.</text>
</comment>
<protein>
    <submittedName>
        <fullName evidence="4">ADP-ribose pyrophosphatase</fullName>
    </submittedName>
</protein>
<dbReference type="PANTHER" id="PTHR11839:SF1">
    <property type="entry name" value="ADP-SUGAR PYROPHOSPHATASE"/>
    <property type="match status" value="1"/>
</dbReference>
<dbReference type="GO" id="GO:0006753">
    <property type="term" value="P:nucleoside phosphate metabolic process"/>
    <property type="evidence" value="ECO:0007669"/>
    <property type="project" value="TreeGrafter"/>
</dbReference>
<evidence type="ECO:0000256" key="2">
    <source>
        <dbReference type="RuleBase" id="RU003476"/>
    </source>
</evidence>
<evidence type="ECO:0000313" key="4">
    <source>
        <dbReference type="EMBL" id="PXF47111.1"/>
    </source>
</evidence>
<dbReference type="OrthoDB" id="10249920at2759"/>
<dbReference type="PRINTS" id="PR00502">
    <property type="entry name" value="NUDIXFAMILY"/>
</dbReference>
<dbReference type="GO" id="GO:0019693">
    <property type="term" value="P:ribose phosphate metabolic process"/>
    <property type="evidence" value="ECO:0007669"/>
    <property type="project" value="TreeGrafter"/>
</dbReference>
<dbReference type="Gene3D" id="3.90.79.10">
    <property type="entry name" value="Nucleoside Triphosphate Pyrophosphohydrolase"/>
    <property type="match status" value="1"/>
</dbReference>
<dbReference type="EMBL" id="NBIV01000028">
    <property type="protein sequence ID" value="PXF47111.1"/>
    <property type="molecule type" value="Genomic_DNA"/>
</dbReference>
<sequence length="222" mass="24307">MPPVSEPPISSLIRREAGSNGYVSGSVDVSRIETHASTRWLQLQTISYRFDQDEPNKYDRHWDIVNRATRTAMDVDAVVVLARLRLADDVERVLLVKQFRPPLNAVSVELPAGLVDEGESLAEAALRELKEETGFQGRITRTHAAAALSPGLSAENVSLVEVEVEGTSEGQQLDGNENIEVVSVPLHRMEEALEHMINTEGVVAMHAVSTLALGLRLGLTPR</sequence>
<dbReference type="GO" id="GO:0016462">
    <property type="term" value="F:pyrophosphatase activity"/>
    <property type="evidence" value="ECO:0007669"/>
    <property type="project" value="UniProtKB-ARBA"/>
</dbReference>
<dbReference type="InterPro" id="IPR015797">
    <property type="entry name" value="NUDIX_hydrolase-like_dom_sf"/>
</dbReference>
<keyword evidence="1 2" id="KW-0378">Hydrolase</keyword>
<evidence type="ECO:0000256" key="1">
    <source>
        <dbReference type="ARBA" id="ARBA00022801"/>
    </source>
</evidence>
<dbReference type="Pfam" id="PF00293">
    <property type="entry name" value="NUDIX"/>
    <property type="match status" value="1"/>
</dbReference>
<dbReference type="PANTHER" id="PTHR11839">
    <property type="entry name" value="UDP/ADP-SUGAR PYROPHOSPHATASE"/>
    <property type="match status" value="1"/>
</dbReference>
<name>A0A2V3IYB5_9FLOR</name>
<accession>A0A2V3IYB5</accession>
<reference evidence="4 5" key="1">
    <citation type="journal article" date="2018" name="Mol. Biol. Evol.">
        <title>Analysis of the draft genome of the red seaweed Gracilariopsis chorda provides insights into genome size evolution in Rhodophyta.</title>
        <authorList>
            <person name="Lee J."/>
            <person name="Yang E.C."/>
            <person name="Graf L."/>
            <person name="Yang J.H."/>
            <person name="Qiu H."/>
            <person name="Zel Zion U."/>
            <person name="Chan C.X."/>
            <person name="Stephens T.G."/>
            <person name="Weber A.P.M."/>
            <person name="Boo G.H."/>
            <person name="Boo S.M."/>
            <person name="Kim K.M."/>
            <person name="Shin Y."/>
            <person name="Jung M."/>
            <person name="Lee S.J."/>
            <person name="Yim H.S."/>
            <person name="Lee J.H."/>
            <person name="Bhattacharya D."/>
            <person name="Yoon H.S."/>
        </authorList>
    </citation>
    <scope>NUCLEOTIDE SEQUENCE [LARGE SCALE GENOMIC DNA]</scope>
    <source>
        <strain evidence="4 5">SKKU-2015</strain>
        <tissue evidence="4">Whole body</tissue>
    </source>
</reference>
<dbReference type="InterPro" id="IPR020476">
    <property type="entry name" value="Nudix_hydrolase"/>
</dbReference>
<proteinExistence type="inferred from homology"/>
<dbReference type="SUPFAM" id="SSF55811">
    <property type="entry name" value="Nudix"/>
    <property type="match status" value="1"/>
</dbReference>
<dbReference type="AlphaFoldDB" id="A0A2V3IYB5"/>
<dbReference type="InterPro" id="IPR000086">
    <property type="entry name" value="NUDIX_hydrolase_dom"/>
</dbReference>
<dbReference type="PROSITE" id="PS00893">
    <property type="entry name" value="NUDIX_BOX"/>
    <property type="match status" value="1"/>
</dbReference>
<dbReference type="STRING" id="448386.A0A2V3IYB5"/>
<dbReference type="Proteomes" id="UP000247409">
    <property type="component" value="Unassembled WGS sequence"/>
</dbReference>
<gene>
    <name evidence="4" type="ORF">BWQ96_03053</name>
</gene>
<organism evidence="4 5">
    <name type="scientific">Gracilariopsis chorda</name>
    <dbReference type="NCBI Taxonomy" id="448386"/>
    <lineage>
        <taxon>Eukaryota</taxon>
        <taxon>Rhodophyta</taxon>
        <taxon>Florideophyceae</taxon>
        <taxon>Rhodymeniophycidae</taxon>
        <taxon>Gracilariales</taxon>
        <taxon>Gracilariaceae</taxon>
        <taxon>Gracilariopsis</taxon>
    </lineage>
</organism>
<dbReference type="CDD" id="cd18888">
    <property type="entry name" value="NUDIX_ADPRase_Nudt5"/>
    <property type="match status" value="1"/>
</dbReference>
<evidence type="ECO:0000313" key="5">
    <source>
        <dbReference type="Proteomes" id="UP000247409"/>
    </source>
</evidence>
<comment type="caution">
    <text evidence="4">The sequence shown here is derived from an EMBL/GenBank/DDBJ whole genome shotgun (WGS) entry which is preliminary data.</text>
</comment>